<dbReference type="Gene3D" id="3.80.10.10">
    <property type="entry name" value="Ribonuclease Inhibitor"/>
    <property type="match status" value="2"/>
</dbReference>
<dbReference type="GeneID" id="107227669"/>
<dbReference type="InterPro" id="IPR006553">
    <property type="entry name" value="Leu-rich_rpt_Cys-con_subtyp"/>
</dbReference>
<organism evidence="1 2">
    <name type="scientific">Neodiprion lecontei</name>
    <name type="common">Redheaded pine sawfly</name>
    <dbReference type="NCBI Taxonomy" id="441921"/>
    <lineage>
        <taxon>Eukaryota</taxon>
        <taxon>Metazoa</taxon>
        <taxon>Ecdysozoa</taxon>
        <taxon>Arthropoda</taxon>
        <taxon>Hexapoda</taxon>
        <taxon>Insecta</taxon>
        <taxon>Pterygota</taxon>
        <taxon>Neoptera</taxon>
        <taxon>Endopterygota</taxon>
        <taxon>Hymenoptera</taxon>
        <taxon>Tenthredinoidea</taxon>
        <taxon>Diprionidae</taxon>
        <taxon>Diprioninae</taxon>
        <taxon>Neodiprion</taxon>
    </lineage>
</organism>
<evidence type="ECO:0000313" key="1">
    <source>
        <dbReference type="Proteomes" id="UP000829291"/>
    </source>
</evidence>
<accession>A0ABM3GPW4</accession>
<dbReference type="RefSeq" id="XP_046602313.1">
    <property type="nucleotide sequence ID" value="XM_046746357.1"/>
</dbReference>
<dbReference type="SMART" id="SM00367">
    <property type="entry name" value="LRR_CC"/>
    <property type="match status" value="2"/>
</dbReference>
<sequence length="466" mass="53893">MPRLKEPTPLRKAAYGRLVTHFVNYFDRLSIDCRLSDIRRSVAQIKGYVYPSLPPSLYNEVCSEFLHKFLWIQRDRYENRPGCHNRAALEVLMDIDIVGLHCGAEIMKNVDHEDAHRFRRLSILKLDHPWTNVGTKSLGNFELQDLTELHYSYLCVDRDLEVIGTTCPKLLLLDIEGAKSVTDRGLRALRPCSELRILSIVGCKVSDNGVNQLLNVNEKITEFNVGLHTFPRQRRTFDVLSRPKALVCPYMRRFSIKSDSITNAQLLAIVELFPNLTHLRINGEIEGNLSTLNRLKELEELNFVISKYDYYLPMENVNELLASIGKNITMLNLMELKQEELDFLYKLCVNIEFLTFCRVKYLSPNSLIVPSFKKLKTLKYSFAYSGQQILEFSRMPKLEDLYFFPITKPNYHLIQMIAALMLDDEKFPNLESVYAPAVADGVRESINQRAAERNINFFFQPSTPSY</sequence>
<dbReference type="SUPFAM" id="SSF52047">
    <property type="entry name" value="RNI-like"/>
    <property type="match status" value="1"/>
</dbReference>
<protein>
    <submittedName>
        <fullName evidence="2">Uncharacterized protein LOC107227669 isoform X2</fullName>
    </submittedName>
</protein>
<dbReference type="Proteomes" id="UP000829291">
    <property type="component" value="Chromosome 1"/>
</dbReference>
<name>A0ABM3GPW4_NEOLC</name>
<proteinExistence type="predicted"/>
<dbReference type="PANTHER" id="PTHR13318">
    <property type="entry name" value="PARTNER OF PAIRED, ISOFORM B-RELATED"/>
    <property type="match status" value="1"/>
</dbReference>
<gene>
    <name evidence="2" type="primary">LOC107227669</name>
</gene>
<evidence type="ECO:0000313" key="2">
    <source>
        <dbReference type="RefSeq" id="XP_046602313.1"/>
    </source>
</evidence>
<keyword evidence="1" id="KW-1185">Reference proteome</keyword>
<reference evidence="2" key="1">
    <citation type="submission" date="2025-08" db="UniProtKB">
        <authorList>
            <consortium name="RefSeq"/>
        </authorList>
    </citation>
    <scope>IDENTIFICATION</scope>
    <source>
        <tissue evidence="2">Thorax and Abdomen</tissue>
    </source>
</reference>
<dbReference type="InterPro" id="IPR032675">
    <property type="entry name" value="LRR_dom_sf"/>
</dbReference>